<comment type="caution">
    <text evidence="1">The sequence shown here is derived from an EMBL/GenBank/DDBJ whole genome shotgun (WGS) entry which is preliminary data.</text>
</comment>
<gene>
    <name evidence="1" type="ORF">GCM10022215_30960</name>
</gene>
<dbReference type="RefSeq" id="WP_344734363.1">
    <property type="nucleotide sequence ID" value="NZ_BAAAZH010000024.1"/>
</dbReference>
<evidence type="ECO:0000313" key="1">
    <source>
        <dbReference type="EMBL" id="GAA4123878.1"/>
    </source>
</evidence>
<sequence length="45" mass="5082">MRSQKMTGEIVQVWISVPDAEGRSHLESRWVTPEIAAQLHTTYAA</sequence>
<name>A0ABP7XR54_9ACTN</name>
<reference evidence="2" key="1">
    <citation type="journal article" date="2019" name="Int. J. Syst. Evol. Microbiol.">
        <title>The Global Catalogue of Microorganisms (GCM) 10K type strain sequencing project: providing services to taxonomists for standard genome sequencing and annotation.</title>
        <authorList>
            <consortium name="The Broad Institute Genomics Platform"/>
            <consortium name="The Broad Institute Genome Sequencing Center for Infectious Disease"/>
            <person name="Wu L."/>
            <person name="Ma J."/>
        </authorList>
    </citation>
    <scope>NUCLEOTIDE SEQUENCE [LARGE SCALE GENOMIC DNA]</scope>
    <source>
        <strain evidence="2">JCM 16703</strain>
    </source>
</reference>
<protein>
    <submittedName>
        <fullName evidence="1">Uncharacterized protein</fullName>
    </submittedName>
</protein>
<dbReference type="Proteomes" id="UP001501495">
    <property type="component" value="Unassembled WGS sequence"/>
</dbReference>
<evidence type="ECO:0000313" key="2">
    <source>
        <dbReference type="Proteomes" id="UP001501495"/>
    </source>
</evidence>
<proteinExistence type="predicted"/>
<organism evidence="1 2">
    <name type="scientific">Nocardioides fonticola</name>
    <dbReference type="NCBI Taxonomy" id="450363"/>
    <lineage>
        <taxon>Bacteria</taxon>
        <taxon>Bacillati</taxon>
        <taxon>Actinomycetota</taxon>
        <taxon>Actinomycetes</taxon>
        <taxon>Propionibacteriales</taxon>
        <taxon>Nocardioidaceae</taxon>
        <taxon>Nocardioides</taxon>
    </lineage>
</organism>
<dbReference type="EMBL" id="BAAAZH010000024">
    <property type="protein sequence ID" value="GAA4123878.1"/>
    <property type="molecule type" value="Genomic_DNA"/>
</dbReference>
<accession>A0ABP7XR54</accession>
<keyword evidence="2" id="KW-1185">Reference proteome</keyword>